<protein>
    <submittedName>
        <fullName evidence="1">Uncharacterized protein</fullName>
    </submittedName>
</protein>
<dbReference type="AlphaFoldDB" id="A0A134B7S5"/>
<evidence type="ECO:0000313" key="1">
    <source>
        <dbReference type="EMBL" id="KXB75983.1"/>
    </source>
</evidence>
<organism evidence="1 2">
    <name type="scientific">Porphyromonas somerae</name>
    <dbReference type="NCBI Taxonomy" id="322095"/>
    <lineage>
        <taxon>Bacteria</taxon>
        <taxon>Pseudomonadati</taxon>
        <taxon>Bacteroidota</taxon>
        <taxon>Bacteroidia</taxon>
        <taxon>Bacteroidales</taxon>
        <taxon>Porphyromonadaceae</taxon>
        <taxon>Porphyromonas</taxon>
    </lineage>
</organism>
<dbReference type="STRING" id="322095.HMPREF3185_01232"/>
<keyword evidence="2" id="KW-1185">Reference proteome</keyword>
<reference evidence="2" key="1">
    <citation type="submission" date="2016-01" db="EMBL/GenBank/DDBJ databases">
        <authorList>
            <person name="Mitreva M."/>
            <person name="Pepin K.H."/>
            <person name="Mihindukulasuriya K.A."/>
            <person name="Fulton R."/>
            <person name="Fronick C."/>
            <person name="O'Laughlin M."/>
            <person name="Miner T."/>
            <person name="Herter B."/>
            <person name="Rosa B.A."/>
            <person name="Cordes M."/>
            <person name="Tomlinson C."/>
            <person name="Wollam A."/>
            <person name="Palsikar V.B."/>
            <person name="Mardis E.R."/>
            <person name="Wilson R.K."/>
        </authorList>
    </citation>
    <scope>NUCLEOTIDE SEQUENCE [LARGE SCALE GENOMIC DNA]</scope>
    <source>
        <strain evidence="2">KA00683</strain>
    </source>
</reference>
<gene>
    <name evidence="1" type="ORF">HMPREF3185_01232</name>
</gene>
<proteinExistence type="predicted"/>
<accession>A0A134B7S5</accession>
<comment type="caution">
    <text evidence="1">The sequence shown here is derived from an EMBL/GenBank/DDBJ whole genome shotgun (WGS) entry which is preliminary data.</text>
</comment>
<dbReference type="Proteomes" id="UP000070224">
    <property type="component" value="Unassembled WGS sequence"/>
</dbReference>
<name>A0A134B7S5_9PORP</name>
<dbReference type="EMBL" id="LSDK01000081">
    <property type="protein sequence ID" value="KXB75983.1"/>
    <property type="molecule type" value="Genomic_DNA"/>
</dbReference>
<evidence type="ECO:0000313" key="2">
    <source>
        <dbReference type="Proteomes" id="UP000070224"/>
    </source>
</evidence>
<sequence>MNQSSVSIICICKSFLPPKVRNLRPLASPAPSLHDAPSLHHQSPSPICLSEVIRKPFTLSQVFLLSSGGKSAFS</sequence>